<evidence type="ECO:0000256" key="5">
    <source>
        <dbReference type="ARBA" id="ARBA00023128"/>
    </source>
</evidence>
<dbReference type="EC" id="3.4.21.-" evidence="8"/>
<keyword evidence="3 8" id="KW-0999">Mitochondrion inner membrane</keyword>
<dbReference type="PANTHER" id="PTHR12383:SF16">
    <property type="entry name" value="MITOCHONDRIAL INNER MEMBRANE PROTEASE SUBUNIT 1"/>
    <property type="match status" value="1"/>
</dbReference>
<feature type="compositionally biased region" description="Polar residues" evidence="9">
    <location>
        <begin position="16"/>
        <end position="25"/>
    </location>
</feature>
<keyword evidence="5 8" id="KW-0496">Mitochondrion</keyword>
<evidence type="ECO:0000256" key="7">
    <source>
        <dbReference type="ARBA" id="ARBA00038445"/>
    </source>
</evidence>
<comment type="caution">
    <text evidence="11">The sequence shown here is derived from an EMBL/GenBank/DDBJ whole genome shotgun (WGS) entry which is preliminary data.</text>
</comment>
<accession>A0A8J5CKY3</accession>
<feature type="region of interest" description="Disordered" evidence="9">
    <location>
        <begin position="1"/>
        <end position="27"/>
    </location>
</feature>
<evidence type="ECO:0000256" key="8">
    <source>
        <dbReference type="RuleBase" id="RU362041"/>
    </source>
</evidence>
<evidence type="ECO:0000313" key="11">
    <source>
        <dbReference type="EMBL" id="KAG0714690.1"/>
    </source>
</evidence>
<organism evidence="11 12">
    <name type="scientific">Chionoecetes opilio</name>
    <name type="common">Atlantic snow crab</name>
    <name type="synonym">Cancer opilio</name>
    <dbReference type="NCBI Taxonomy" id="41210"/>
    <lineage>
        <taxon>Eukaryota</taxon>
        <taxon>Metazoa</taxon>
        <taxon>Ecdysozoa</taxon>
        <taxon>Arthropoda</taxon>
        <taxon>Crustacea</taxon>
        <taxon>Multicrustacea</taxon>
        <taxon>Malacostraca</taxon>
        <taxon>Eumalacostraca</taxon>
        <taxon>Eucarida</taxon>
        <taxon>Decapoda</taxon>
        <taxon>Pleocyemata</taxon>
        <taxon>Brachyura</taxon>
        <taxon>Eubrachyura</taxon>
        <taxon>Majoidea</taxon>
        <taxon>Majidae</taxon>
        <taxon>Chionoecetes</taxon>
    </lineage>
</organism>
<dbReference type="AlphaFoldDB" id="A0A8J5CKY3"/>
<sequence length="103" mass="11421">MAVEEMTVDDDRGQSRWRTGQQRPKSCQRVFPEVPKGHVWLEGDNHHNSTDSRNFGSVPAGLIRGRAVFRVWPLSELGMLDSSSSPSPPASASSSGQKWEVDQ</sequence>
<evidence type="ECO:0000256" key="2">
    <source>
        <dbReference type="ARBA" id="ARBA00011805"/>
    </source>
</evidence>
<gene>
    <name evidence="11" type="primary">IMMP1L</name>
    <name evidence="11" type="ORF">GWK47_001482</name>
</gene>
<dbReference type="InterPro" id="IPR000223">
    <property type="entry name" value="Pept_S26A_signal_pept_1"/>
</dbReference>
<dbReference type="InterPro" id="IPR019533">
    <property type="entry name" value="Peptidase_S26"/>
</dbReference>
<evidence type="ECO:0000259" key="10">
    <source>
        <dbReference type="Pfam" id="PF10502"/>
    </source>
</evidence>
<dbReference type="GO" id="GO:0004252">
    <property type="term" value="F:serine-type endopeptidase activity"/>
    <property type="evidence" value="ECO:0007669"/>
    <property type="project" value="InterPro"/>
</dbReference>
<dbReference type="Pfam" id="PF10502">
    <property type="entry name" value="Peptidase_S26"/>
    <property type="match status" value="1"/>
</dbReference>
<dbReference type="PANTHER" id="PTHR12383">
    <property type="entry name" value="PROTEASE FAMILY S26 MITOCHONDRIAL INNER MEMBRANE PROTEASE-RELATED"/>
    <property type="match status" value="1"/>
</dbReference>
<evidence type="ECO:0000256" key="6">
    <source>
        <dbReference type="ARBA" id="ARBA00023136"/>
    </source>
</evidence>
<comment type="subcellular location">
    <subcellularLocation>
        <location evidence="1 8">Mitochondrion inner membrane</location>
    </subcellularLocation>
</comment>
<reference evidence="11" key="1">
    <citation type="submission" date="2020-07" db="EMBL/GenBank/DDBJ databases">
        <title>The High-quality genome of the commercially important snow crab, Chionoecetes opilio.</title>
        <authorList>
            <person name="Jeong J.-H."/>
            <person name="Ryu S."/>
        </authorList>
    </citation>
    <scope>NUCLEOTIDE SEQUENCE</scope>
    <source>
        <strain evidence="11">MADBK_172401_WGS</strain>
        <tissue evidence="11">Digestive gland</tissue>
    </source>
</reference>
<dbReference type="Gene3D" id="2.10.109.10">
    <property type="entry name" value="Umud Fragment, subunit A"/>
    <property type="match status" value="1"/>
</dbReference>
<evidence type="ECO:0000256" key="4">
    <source>
        <dbReference type="ARBA" id="ARBA00022801"/>
    </source>
</evidence>
<feature type="region of interest" description="Disordered" evidence="9">
    <location>
        <begin position="79"/>
        <end position="103"/>
    </location>
</feature>
<dbReference type="GO" id="GO:0006627">
    <property type="term" value="P:protein processing involved in protein targeting to mitochondrion"/>
    <property type="evidence" value="ECO:0007669"/>
    <property type="project" value="TreeGrafter"/>
</dbReference>
<keyword evidence="8 11" id="KW-0645">Protease</keyword>
<comment type="similarity">
    <text evidence="7">Belongs to the peptidase S26 family. IMP1 subfamily.</text>
</comment>
<keyword evidence="6" id="KW-0472">Membrane</keyword>
<proteinExistence type="inferred from homology"/>
<name>A0A8J5CKY3_CHIOP</name>
<evidence type="ECO:0000256" key="3">
    <source>
        <dbReference type="ARBA" id="ARBA00022792"/>
    </source>
</evidence>
<dbReference type="InterPro" id="IPR036286">
    <property type="entry name" value="LexA/Signal_pep-like_sf"/>
</dbReference>
<dbReference type="NCBIfam" id="TIGR02227">
    <property type="entry name" value="sigpep_I_bact"/>
    <property type="match status" value="1"/>
</dbReference>
<protein>
    <recommendedName>
        <fullName evidence="8">Mitochondrial inner membrane protease subunit</fullName>
        <ecNumber evidence="8">3.4.21.-</ecNumber>
    </recommendedName>
</protein>
<dbReference type="SUPFAM" id="SSF51306">
    <property type="entry name" value="LexA/Signal peptidase"/>
    <property type="match status" value="1"/>
</dbReference>
<dbReference type="EMBL" id="JACEEZ010020317">
    <property type="protein sequence ID" value="KAG0714690.1"/>
    <property type="molecule type" value="Genomic_DNA"/>
</dbReference>
<evidence type="ECO:0000256" key="9">
    <source>
        <dbReference type="SAM" id="MobiDB-lite"/>
    </source>
</evidence>
<keyword evidence="4 8" id="KW-0378">Hydrolase</keyword>
<feature type="domain" description="Peptidase S26" evidence="10">
    <location>
        <begin position="11"/>
        <end position="72"/>
    </location>
</feature>
<dbReference type="CDD" id="cd06530">
    <property type="entry name" value="S26_SPase_I"/>
    <property type="match status" value="1"/>
</dbReference>
<dbReference type="GO" id="GO:0042720">
    <property type="term" value="C:mitochondrial inner membrane peptidase complex"/>
    <property type="evidence" value="ECO:0007669"/>
    <property type="project" value="TreeGrafter"/>
</dbReference>
<feature type="compositionally biased region" description="Low complexity" evidence="9">
    <location>
        <begin position="82"/>
        <end position="95"/>
    </location>
</feature>
<evidence type="ECO:0000313" key="12">
    <source>
        <dbReference type="Proteomes" id="UP000770661"/>
    </source>
</evidence>
<dbReference type="GO" id="GO:0006465">
    <property type="term" value="P:signal peptide processing"/>
    <property type="evidence" value="ECO:0007669"/>
    <property type="project" value="InterPro"/>
</dbReference>
<dbReference type="OrthoDB" id="308440at2759"/>
<dbReference type="InterPro" id="IPR052064">
    <property type="entry name" value="Mito_IMP1_subunit"/>
</dbReference>
<keyword evidence="12" id="KW-1185">Reference proteome</keyword>
<comment type="subunit">
    <text evidence="2">Heterodimer of 2 subunits, IMMPL1 and IMMPL2.</text>
</comment>
<dbReference type="Proteomes" id="UP000770661">
    <property type="component" value="Unassembled WGS sequence"/>
</dbReference>
<evidence type="ECO:0000256" key="1">
    <source>
        <dbReference type="ARBA" id="ARBA00004273"/>
    </source>
</evidence>